<keyword evidence="2" id="KW-1185">Reference proteome</keyword>
<dbReference type="GO" id="GO:0016757">
    <property type="term" value="F:glycosyltransferase activity"/>
    <property type="evidence" value="ECO:0007669"/>
    <property type="project" value="UniProtKB-KW"/>
</dbReference>
<comment type="caution">
    <text evidence="1">The sequence shown here is derived from an EMBL/GenBank/DDBJ whole genome shotgun (WGS) entry which is preliminary data.</text>
</comment>
<dbReference type="Gene3D" id="3.40.50.2000">
    <property type="entry name" value="Glycogen Phosphorylase B"/>
    <property type="match status" value="2"/>
</dbReference>
<reference evidence="1 2" key="1">
    <citation type="submission" date="2022-01" db="EMBL/GenBank/DDBJ databases">
        <title>Flavihumibacter sp. nov., isolated from sediment of a river.</title>
        <authorList>
            <person name="Liu H."/>
        </authorList>
    </citation>
    <scope>NUCLEOTIDE SEQUENCE [LARGE SCALE GENOMIC DNA]</scope>
    <source>
        <strain evidence="1 2">RY-1</strain>
    </source>
</reference>
<protein>
    <submittedName>
        <fullName evidence="1">Glycosyltransferase</fullName>
        <ecNumber evidence="1">2.4.-.-</ecNumber>
    </submittedName>
</protein>
<accession>A0ABS9BHS5</accession>
<dbReference type="Proteomes" id="UP001200145">
    <property type="component" value="Unassembled WGS sequence"/>
</dbReference>
<dbReference type="EMBL" id="JAKEVY010000002">
    <property type="protein sequence ID" value="MCF1714795.1"/>
    <property type="molecule type" value="Genomic_DNA"/>
</dbReference>
<evidence type="ECO:0000313" key="2">
    <source>
        <dbReference type="Proteomes" id="UP001200145"/>
    </source>
</evidence>
<keyword evidence="1" id="KW-0808">Transferase</keyword>
<proteinExistence type="predicted"/>
<name>A0ABS9BHS5_9BACT</name>
<dbReference type="EC" id="2.4.-.-" evidence="1"/>
<keyword evidence="1" id="KW-0328">Glycosyltransferase</keyword>
<sequence>MKKMLLVGPVPPPAGGVSIHLWRLKHLLSDQFEIDLVDESRNIKPAFFNIRQKKFLAYWKKIAWSDFLFIHSGLNALRFFHILSAKLLGKKIVMTLHAYPEEKSGINRWLDERLFSWCDAIISVNAEMLERVSLPKHKTFVQYAFLPPVMEEEKELPQKVQQLLSEQKVAGKKIIVSNAWRLDRFNNQDVYGVDMCIAAVQKIKAAGIPVHFIFNIATIDMFGPAYEAYQQEIKSNGLLDSFSLINEELSFVKLMEQADLVVRPTNTDGDSLSIREAIFLNKPIISSDVVKRPEGTILFANRNQAAFEATLLKVLQDGNQGTSTIASNTYDYYKSYYTNLLGTI</sequence>
<dbReference type="SUPFAM" id="SSF53756">
    <property type="entry name" value="UDP-Glycosyltransferase/glycogen phosphorylase"/>
    <property type="match status" value="1"/>
</dbReference>
<organism evidence="1 2">
    <name type="scientific">Flavihumibacter fluminis</name>
    <dbReference type="NCBI Taxonomy" id="2909236"/>
    <lineage>
        <taxon>Bacteria</taxon>
        <taxon>Pseudomonadati</taxon>
        <taxon>Bacteroidota</taxon>
        <taxon>Chitinophagia</taxon>
        <taxon>Chitinophagales</taxon>
        <taxon>Chitinophagaceae</taxon>
        <taxon>Flavihumibacter</taxon>
    </lineage>
</organism>
<dbReference type="RefSeq" id="WP_234865748.1">
    <property type="nucleotide sequence ID" value="NZ_JAKEVY010000002.1"/>
</dbReference>
<gene>
    <name evidence="1" type="ORF">L0U88_09175</name>
</gene>
<dbReference type="Pfam" id="PF13692">
    <property type="entry name" value="Glyco_trans_1_4"/>
    <property type="match status" value="1"/>
</dbReference>
<evidence type="ECO:0000313" key="1">
    <source>
        <dbReference type="EMBL" id="MCF1714795.1"/>
    </source>
</evidence>